<dbReference type="EMBL" id="JAYLLN010000017">
    <property type="protein sequence ID" value="MEI5984934.1"/>
    <property type="molecule type" value="Genomic_DNA"/>
</dbReference>
<keyword evidence="2" id="KW-1133">Transmembrane helix</keyword>
<keyword evidence="4" id="KW-1185">Reference proteome</keyword>
<accession>A0ABU8I668</accession>
<protein>
    <submittedName>
        <fullName evidence="3">Uncharacterized protein</fullName>
    </submittedName>
</protein>
<keyword evidence="2" id="KW-0472">Membrane</keyword>
<comment type="caution">
    <text evidence="3">The sequence shown here is derived from an EMBL/GenBank/DDBJ whole genome shotgun (WGS) entry which is preliminary data.</text>
</comment>
<proteinExistence type="predicted"/>
<dbReference type="RefSeq" id="WP_099365846.1">
    <property type="nucleotide sequence ID" value="NZ_JAYLLN010000017.1"/>
</dbReference>
<dbReference type="Proteomes" id="UP001363035">
    <property type="component" value="Unassembled WGS sequence"/>
</dbReference>
<feature type="compositionally biased region" description="Basic and acidic residues" evidence="1">
    <location>
        <begin position="50"/>
        <end position="92"/>
    </location>
</feature>
<evidence type="ECO:0000256" key="2">
    <source>
        <dbReference type="SAM" id="Phobius"/>
    </source>
</evidence>
<sequence length="144" mass="17151">MENPFGIVLLVVAGIIYKIYQSYKEEQAKAKKRLEELKRKHQTVTDYPEFEQKKQPERRPAPVIREERRPAPVIREESKPEPASELPDEVKRLQTQNQQRRNENLKGKLKRLEPVQVEELDKNEHFDLRQAVIQQAILNRPYQD</sequence>
<evidence type="ECO:0000256" key="1">
    <source>
        <dbReference type="SAM" id="MobiDB-lite"/>
    </source>
</evidence>
<gene>
    <name evidence="3" type="ORF">VJ786_08465</name>
</gene>
<evidence type="ECO:0000313" key="3">
    <source>
        <dbReference type="EMBL" id="MEI5984934.1"/>
    </source>
</evidence>
<evidence type="ECO:0000313" key="4">
    <source>
        <dbReference type="Proteomes" id="UP001363035"/>
    </source>
</evidence>
<keyword evidence="2" id="KW-0812">Transmembrane</keyword>
<reference evidence="3 4" key="1">
    <citation type="submission" date="2024-01" db="EMBL/GenBank/DDBJ databases">
        <title>Sphingobacterium tenebrionis sp. nov., a novel endophyte isolated from tenebrio molitor intestines.</title>
        <authorList>
            <person name="Zhang C."/>
        </authorList>
    </citation>
    <scope>NUCLEOTIDE SEQUENCE [LARGE SCALE GENOMIC DNA]</scope>
    <source>
        <strain evidence="3 4">PU5-4</strain>
    </source>
</reference>
<organism evidence="3 4">
    <name type="scientific">Sphingobacterium tenebrionis</name>
    <dbReference type="NCBI Taxonomy" id="3111775"/>
    <lineage>
        <taxon>Bacteria</taxon>
        <taxon>Pseudomonadati</taxon>
        <taxon>Bacteroidota</taxon>
        <taxon>Sphingobacteriia</taxon>
        <taxon>Sphingobacteriales</taxon>
        <taxon>Sphingobacteriaceae</taxon>
        <taxon>Sphingobacterium</taxon>
    </lineage>
</organism>
<name>A0ABU8I668_9SPHI</name>
<feature type="region of interest" description="Disordered" evidence="1">
    <location>
        <begin position="40"/>
        <end position="107"/>
    </location>
</feature>
<feature type="transmembrane region" description="Helical" evidence="2">
    <location>
        <begin position="6"/>
        <end position="23"/>
    </location>
</feature>